<name>A0A495M9P1_9FLAO</name>
<dbReference type="InterPro" id="IPR019861">
    <property type="entry name" value="PorP/SprF_Bacteroidetes"/>
</dbReference>
<evidence type="ECO:0000313" key="2">
    <source>
        <dbReference type="EMBL" id="RKS21852.1"/>
    </source>
</evidence>
<organism evidence="2 3">
    <name type="scientific">Flavobacterium endophyticum</name>
    <dbReference type="NCBI Taxonomy" id="1540163"/>
    <lineage>
        <taxon>Bacteria</taxon>
        <taxon>Pseudomonadati</taxon>
        <taxon>Bacteroidota</taxon>
        <taxon>Flavobacteriia</taxon>
        <taxon>Flavobacteriales</taxon>
        <taxon>Flavobacteriaceae</taxon>
        <taxon>Flavobacterium</taxon>
    </lineage>
</organism>
<dbReference type="OrthoDB" id="1114455at2"/>
<gene>
    <name evidence="2" type="ORF">CLV94_2487</name>
</gene>
<dbReference type="Pfam" id="PF11751">
    <property type="entry name" value="PorP_SprF"/>
    <property type="match status" value="1"/>
</dbReference>
<keyword evidence="3" id="KW-1185">Reference proteome</keyword>
<keyword evidence="1" id="KW-0732">Signal</keyword>
<feature type="signal peptide" evidence="1">
    <location>
        <begin position="1"/>
        <end position="23"/>
    </location>
</feature>
<dbReference type="EMBL" id="RBLC01000003">
    <property type="protein sequence ID" value="RKS21852.1"/>
    <property type="molecule type" value="Genomic_DNA"/>
</dbReference>
<dbReference type="Proteomes" id="UP000277579">
    <property type="component" value="Unassembled WGS sequence"/>
</dbReference>
<evidence type="ECO:0000313" key="3">
    <source>
        <dbReference type="Proteomes" id="UP000277579"/>
    </source>
</evidence>
<dbReference type="AlphaFoldDB" id="A0A495M9P1"/>
<comment type="caution">
    <text evidence="2">The sequence shown here is derived from an EMBL/GenBank/DDBJ whole genome shotgun (WGS) entry which is preliminary data.</text>
</comment>
<dbReference type="NCBIfam" id="TIGR03519">
    <property type="entry name" value="T9SS_PorP_fam"/>
    <property type="match status" value="1"/>
</dbReference>
<protein>
    <submittedName>
        <fullName evidence="2">Type IX secretion system PorP/SprF family membrane protein</fullName>
    </submittedName>
</protein>
<sequence length="303" mass="33697">MTIIMKTLYKLNAVLLFFFAAFAYGQQETNFTIYRNNMNIINPAYAGADGETIISSSFKSQWAGVKDAPETQAVSFGTPTGKRLGIGLSVINDKTFVEKQTSVFADFSYLIPMNETLDLYLGVKAGGNFYDVNVNGLQTYNVSPDPSLVNISRFNPNFGIGAYLKHEKYYISLSSPKMLSTQRAKNQDGVATVASDRPHIYLSGGYDIKLNENFILKPSTLFRYVNGAPTSLDITGVLNYKKQFELGAAYRTDKAISGLATIKVNNWLDFGYAYEHSLRDEIASVTNGTHEFYLRFNLTPKAN</sequence>
<proteinExistence type="predicted"/>
<reference evidence="2 3" key="1">
    <citation type="submission" date="2018-10" db="EMBL/GenBank/DDBJ databases">
        <title>Genomic Encyclopedia of Archaeal and Bacterial Type Strains, Phase II (KMG-II): from individual species to whole genera.</title>
        <authorList>
            <person name="Goeker M."/>
        </authorList>
    </citation>
    <scope>NUCLEOTIDE SEQUENCE [LARGE SCALE GENOMIC DNA]</scope>
    <source>
        <strain evidence="2 3">DSM 29537</strain>
    </source>
</reference>
<evidence type="ECO:0000256" key="1">
    <source>
        <dbReference type="SAM" id="SignalP"/>
    </source>
</evidence>
<accession>A0A495M9P1</accession>
<feature type="chain" id="PRO_5019852656" evidence="1">
    <location>
        <begin position="24"/>
        <end position="303"/>
    </location>
</feature>